<dbReference type="PANTHER" id="PTHR45828:SF9">
    <property type="entry name" value="CELL WALL INTEGRITY AND STRESS RESPONSE COMPONENT 4-LIKE-RELATED"/>
    <property type="match status" value="1"/>
</dbReference>
<evidence type="ECO:0000256" key="3">
    <source>
        <dbReference type="ARBA" id="ARBA00022525"/>
    </source>
</evidence>
<keyword evidence="12" id="KW-1185">Reference proteome</keyword>
<reference evidence="11 12" key="1">
    <citation type="submission" date="2024-05" db="EMBL/GenBank/DDBJ databases">
        <authorList>
            <person name="Wallberg A."/>
        </authorList>
    </citation>
    <scope>NUCLEOTIDE SEQUENCE [LARGE SCALE GENOMIC DNA]</scope>
</reference>
<dbReference type="EMBL" id="CAXKWB010004795">
    <property type="protein sequence ID" value="CAL4075493.1"/>
    <property type="molecule type" value="Genomic_DNA"/>
</dbReference>
<keyword evidence="3" id="KW-0964">Secreted</keyword>
<keyword evidence="6 9" id="KW-0732">Signal</keyword>
<protein>
    <recommendedName>
        <fullName evidence="10">Reelin domain-containing protein</fullName>
    </recommendedName>
</protein>
<comment type="subcellular location">
    <subcellularLocation>
        <location evidence="1">Secreted</location>
    </subcellularLocation>
</comment>
<evidence type="ECO:0000256" key="2">
    <source>
        <dbReference type="ARBA" id="ARBA00008501"/>
    </source>
</evidence>
<keyword evidence="8" id="KW-0044">Antibiotic</keyword>
<feature type="domain" description="Reelin" evidence="10">
    <location>
        <begin position="15"/>
        <end position="140"/>
    </location>
</feature>
<dbReference type="GO" id="GO:0005576">
    <property type="term" value="C:extracellular region"/>
    <property type="evidence" value="ECO:0007669"/>
    <property type="project" value="UniProtKB-SubCell"/>
</dbReference>
<dbReference type="CDD" id="cd08544">
    <property type="entry name" value="Reeler"/>
    <property type="match status" value="1"/>
</dbReference>
<keyword evidence="4" id="KW-0929">Antimicrobial</keyword>
<organism evidence="11 12">
    <name type="scientific">Meganyctiphanes norvegica</name>
    <name type="common">Northern krill</name>
    <name type="synonym">Thysanopoda norvegica</name>
    <dbReference type="NCBI Taxonomy" id="48144"/>
    <lineage>
        <taxon>Eukaryota</taxon>
        <taxon>Metazoa</taxon>
        <taxon>Ecdysozoa</taxon>
        <taxon>Arthropoda</taxon>
        <taxon>Crustacea</taxon>
        <taxon>Multicrustacea</taxon>
        <taxon>Malacostraca</taxon>
        <taxon>Eumalacostraca</taxon>
        <taxon>Eucarida</taxon>
        <taxon>Euphausiacea</taxon>
        <taxon>Euphausiidae</taxon>
        <taxon>Meganyctiphanes</taxon>
    </lineage>
</organism>
<dbReference type="Gene3D" id="2.60.40.4060">
    <property type="entry name" value="Reeler domain"/>
    <property type="match status" value="1"/>
</dbReference>
<evidence type="ECO:0000313" key="12">
    <source>
        <dbReference type="Proteomes" id="UP001497623"/>
    </source>
</evidence>
<keyword evidence="5" id="KW-0399">Innate immunity</keyword>
<dbReference type="AlphaFoldDB" id="A0AAV2QAK8"/>
<comment type="similarity">
    <text evidence="2">Belongs to the insect defense protein family.</text>
</comment>
<evidence type="ECO:0000313" key="11">
    <source>
        <dbReference type="EMBL" id="CAL4075493.1"/>
    </source>
</evidence>
<dbReference type="GO" id="GO:0016020">
    <property type="term" value="C:membrane"/>
    <property type="evidence" value="ECO:0007669"/>
    <property type="project" value="TreeGrafter"/>
</dbReference>
<evidence type="ECO:0000256" key="6">
    <source>
        <dbReference type="ARBA" id="ARBA00022729"/>
    </source>
</evidence>
<accession>A0AAV2QAK8</accession>
<dbReference type="Proteomes" id="UP001497623">
    <property type="component" value="Unassembled WGS sequence"/>
</dbReference>
<feature type="signal peptide" evidence="9">
    <location>
        <begin position="1"/>
        <end position="20"/>
    </location>
</feature>
<sequence length="140" mass="14771">MQKILLLVCIGVLGQHCSWAMSDHVPESACKSMFPAGHEVDPLTTEPPYSLTVPAGDIPTGSEINVVLAGLDPTIMFKGFFVKGFDDSTGTPVGSFVQAPKTIDCEGPASGAHHASPAPKESVVLTWKSPSNYTGTVHFM</sequence>
<feature type="chain" id="PRO_5043449828" description="Reelin domain-containing protein" evidence="9">
    <location>
        <begin position="21"/>
        <end position="140"/>
    </location>
</feature>
<dbReference type="Pfam" id="PF02014">
    <property type="entry name" value="Reeler"/>
    <property type="match status" value="1"/>
</dbReference>
<dbReference type="InterPro" id="IPR002861">
    <property type="entry name" value="Reeler_dom"/>
</dbReference>
<evidence type="ECO:0000256" key="9">
    <source>
        <dbReference type="SAM" id="SignalP"/>
    </source>
</evidence>
<dbReference type="GO" id="GO:0045087">
    <property type="term" value="P:innate immune response"/>
    <property type="evidence" value="ECO:0007669"/>
    <property type="project" value="UniProtKB-KW"/>
</dbReference>
<feature type="non-terminal residue" evidence="11">
    <location>
        <position position="140"/>
    </location>
</feature>
<gene>
    <name evidence="11" type="ORF">MNOR_LOCUS9788</name>
</gene>
<evidence type="ECO:0000256" key="5">
    <source>
        <dbReference type="ARBA" id="ARBA00022588"/>
    </source>
</evidence>
<dbReference type="InterPro" id="IPR051237">
    <property type="entry name" value="Ferric-chelate_Red/DefProt"/>
</dbReference>
<dbReference type="GO" id="GO:0042742">
    <property type="term" value="P:defense response to bacterium"/>
    <property type="evidence" value="ECO:0007669"/>
    <property type="project" value="UniProtKB-KW"/>
</dbReference>
<keyword evidence="7" id="KW-0391">Immunity</keyword>
<dbReference type="InterPro" id="IPR042307">
    <property type="entry name" value="Reeler_sf"/>
</dbReference>
<evidence type="ECO:0000256" key="1">
    <source>
        <dbReference type="ARBA" id="ARBA00004613"/>
    </source>
</evidence>
<evidence type="ECO:0000256" key="8">
    <source>
        <dbReference type="ARBA" id="ARBA00023022"/>
    </source>
</evidence>
<name>A0AAV2QAK8_MEGNR</name>
<evidence type="ECO:0000256" key="4">
    <source>
        <dbReference type="ARBA" id="ARBA00022529"/>
    </source>
</evidence>
<evidence type="ECO:0000256" key="7">
    <source>
        <dbReference type="ARBA" id="ARBA00022859"/>
    </source>
</evidence>
<dbReference type="PROSITE" id="PS51019">
    <property type="entry name" value="REELIN"/>
    <property type="match status" value="1"/>
</dbReference>
<dbReference type="PANTHER" id="PTHR45828">
    <property type="entry name" value="CYTOCHROME B561/FERRIC REDUCTASE TRANSMEMBRANE"/>
    <property type="match status" value="1"/>
</dbReference>
<evidence type="ECO:0000259" key="10">
    <source>
        <dbReference type="PROSITE" id="PS51019"/>
    </source>
</evidence>
<comment type="caution">
    <text evidence="11">The sequence shown here is derived from an EMBL/GenBank/DDBJ whole genome shotgun (WGS) entry which is preliminary data.</text>
</comment>
<proteinExistence type="inferred from homology"/>